<proteinExistence type="predicted"/>
<evidence type="ECO:0000256" key="1">
    <source>
        <dbReference type="SAM" id="MobiDB-lite"/>
    </source>
</evidence>
<comment type="caution">
    <text evidence="2">The sequence shown here is derived from an EMBL/GenBank/DDBJ whole genome shotgun (WGS) entry which is preliminary data.</text>
</comment>
<reference evidence="2" key="1">
    <citation type="journal article" date="2023" name="Genome Biol. Evol.">
        <title>Long-read-based Genome Assembly of Drosophila gunungcola Reveals Fewer Chemosensory Genes in Flower-breeding Species.</title>
        <authorList>
            <person name="Negi A."/>
            <person name="Liao B.Y."/>
            <person name="Yeh S.D."/>
        </authorList>
    </citation>
    <scope>NUCLEOTIDE SEQUENCE</scope>
    <source>
        <strain evidence="2">Sukarami</strain>
    </source>
</reference>
<feature type="compositionally biased region" description="Low complexity" evidence="1">
    <location>
        <begin position="118"/>
        <end position="135"/>
    </location>
</feature>
<feature type="compositionally biased region" description="Basic and acidic residues" evidence="1">
    <location>
        <begin position="60"/>
        <end position="77"/>
    </location>
</feature>
<protein>
    <submittedName>
        <fullName evidence="2">Uncharacterized protein</fullName>
    </submittedName>
</protein>
<organism evidence="2 3">
    <name type="scientific">Drosophila gunungcola</name>
    <name type="common">fruit fly</name>
    <dbReference type="NCBI Taxonomy" id="103775"/>
    <lineage>
        <taxon>Eukaryota</taxon>
        <taxon>Metazoa</taxon>
        <taxon>Ecdysozoa</taxon>
        <taxon>Arthropoda</taxon>
        <taxon>Hexapoda</taxon>
        <taxon>Insecta</taxon>
        <taxon>Pterygota</taxon>
        <taxon>Neoptera</taxon>
        <taxon>Endopterygota</taxon>
        <taxon>Diptera</taxon>
        <taxon>Brachycera</taxon>
        <taxon>Muscomorpha</taxon>
        <taxon>Ephydroidea</taxon>
        <taxon>Drosophilidae</taxon>
        <taxon>Drosophila</taxon>
        <taxon>Sophophora</taxon>
    </lineage>
</organism>
<dbReference type="AlphaFoldDB" id="A0A9P9YCR6"/>
<gene>
    <name evidence="2" type="ORF">M5D96_012607</name>
</gene>
<evidence type="ECO:0000313" key="3">
    <source>
        <dbReference type="Proteomes" id="UP001059596"/>
    </source>
</evidence>
<dbReference type="EMBL" id="JAMKOV010000066">
    <property type="protein sequence ID" value="KAI8034614.1"/>
    <property type="molecule type" value="Genomic_DNA"/>
</dbReference>
<sequence length="135" mass="14648">MQVDDEDEPGTSTTHVLVGAWLQGQDHHSFAPGHLQQCLWEAQRNPPASPTSTDDSDVGADDRFWRDRPRAPLEHAIAEANQAWDDYAGDIAPASEDSGPESGLSSQYEDSDDERLRGFGPIPGNPIAGGIRKRG</sequence>
<accession>A0A9P9YCR6</accession>
<feature type="region of interest" description="Disordered" evidence="1">
    <location>
        <begin position="39"/>
        <end position="135"/>
    </location>
</feature>
<dbReference type="Proteomes" id="UP001059596">
    <property type="component" value="Unassembled WGS sequence"/>
</dbReference>
<keyword evidence="3" id="KW-1185">Reference proteome</keyword>
<name>A0A9P9YCR6_9MUSC</name>
<evidence type="ECO:0000313" key="2">
    <source>
        <dbReference type="EMBL" id="KAI8034614.1"/>
    </source>
</evidence>